<keyword evidence="1" id="KW-0378">Hydrolase</keyword>
<dbReference type="EMBL" id="ML208296">
    <property type="protein sequence ID" value="TFK71586.1"/>
    <property type="molecule type" value="Genomic_DNA"/>
</dbReference>
<name>A0ACD3B1D1_9AGAR</name>
<organism evidence="1 2">
    <name type="scientific">Pluteus cervinus</name>
    <dbReference type="NCBI Taxonomy" id="181527"/>
    <lineage>
        <taxon>Eukaryota</taxon>
        <taxon>Fungi</taxon>
        <taxon>Dikarya</taxon>
        <taxon>Basidiomycota</taxon>
        <taxon>Agaricomycotina</taxon>
        <taxon>Agaricomycetes</taxon>
        <taxon>Agaricomycetidae</taxon>
        <taxon>Agaricales</taxon>
        <taxon>Pluteineae</taxon>
        <taxon>Pluteaceae</taxon>
        <taxon>Pluteus</taxon>
    </lineage>
</organism>
<reference evidence="1 2" key="1">
    <citation type="journal article" date="2019" name="Nat. Ecol. Evol.">
        <title>Megaphylogeny resolves global patterns of mushroom evolution.</title>
        <authorList>
            <person name="Varga T."/>
            <person name="Krizsan K."/>
            <person name="Foldi C."/>
            <person name="Dima B."/>
            <person name="Sanchez-Garcia M."/>
            <person name="Sanchez-Ramirez S."/>
            <person name="Szollosi G.J."/>
            <person name="Szarkandi J.G."/>
            <person name="Papp V."/>
            <person name="Albert L."/>
            <person name="Andreopoulos W."/>
            <person name="Angelini C."/>
            <person name="Antonin V."/>
            <person name="Barry K.W."/>
            <person name="Bougher N.L."/>
            <person name="Buchanan P."/>
            <person name="Buyck B."/>
            <person name="Bense V."/>
            <person name="Catcheside P."/>
            <person name="Chovatia M."/>
            <person name="Cooper J."/>
            <person name="Damon W."/>
            <person name="Desjardin D."/>
            <person name="Finy P."/>
            <person name="Geml J."/>
            <person name="Haridas S."/>
            <person name="Hughes K."/>
            <person name="Justo A."/>
            <person name="Karasinski D."/>
            <person name="Kautmanova I."/>
            <person name="Kiss B."/>
            <person name="Kocsube S."/>
            <person name="Kotiranta H."/>
            <person name="LaButti K.M."/>
            <person name="Lechner B.E."/>
            <person name="Liimatainen K."/>
            <person name="Lipzen A."/>
            <person name="Lukacs Z."/>
            <person name="Mihaltcheva S."/>
            <person name="Morgado L.N."/>
            <person name="Niskanen T."/>
            <person name="Noordeloos M.E."/>
            <person name="Ohm R.A."/>
            <person name="Ortiz-Santana B."/>
            <person name="Ovrebo C."/>
            <person name="Racz N."/>
            <person name="Riley R."/>
            <person name="Savchenko A."/>
            <person name="Shiryaev A."/>
            <person name="Soop K."/>
            <person name="Spirin V."/>
            <person name="Szebenyi C."/>
            <person name="Tomsovsky M."/>
            <person name="Tulloss R.E."/>
            <person name="Uehling J."/>
            <person name="Grigoriev I.V."/>
            <person name="Vagvolgyi C."/>
            <person name="Papp T."/>
            <person name="Martin F.M."/>
            <person name="Miettinen O."/>
            <person name="Hibbett D.S."/>
            <person name="Nagy L.G."/>
        </authorList>
    </citation>
    <scope>NUCLEOTIDE SEQUENCE [LARGE SCALE GENOMIC DNA]</scope>
    <source>
        <strain evidence="1 2">NL-1719</strain>
    </source>
</reference>
<keyword evidence="2" id="KW-1185">Reference proteome</keyword>
<evidence type="ECO:0000313" key="2">
    <source>
        <dbReference type="Proteomes" id="UP000308600"/>
    </source>
</evidence>
<accession>A0ACD3B1D1</accession>
<sequence>MPASVPSKVNGWWCDPKTEYAFIGFGYEITPCQSQDQLTQEFTDIRKRFNGRYVRLYGTCDSDGYYNTVIEAAWSAGIGVHALIWFGFNGDNAWEGRRDALFSVLHSNPKAPYVVRTIQFGSEPLYDHAIDPYALQSQVQSAQAQFKSVGITVTVSDMAYGFKTAGDGGVAVLQTVDNVHGHMLPFFSPDATTGDNAWPIIDPDIQWLQTTAGDKKIYLSENGWPSTSYEGVQATSGAAVADVSSEAAYFNLLDSKCEYFKSFPHGIAWFAHLYSDNQEPGYGILDSSGNEKFPFKPKTSC</sequence>
<proteinExistence type="predicted"/>
<protein>
    <submittedName>
        <fullName evidence="1">Glycoside hydrolase family 17 protein</fullName>
    </submittedName>
</protein>
<evidence type="ECO:0000313" key="1">
    <source>
        <dbReference type="EMBL" id="TFK71586.1"/>
    </source>
</evidence>
<dbReference type="Proteomes" id="UP000308600">
    <property type="component" value="Unassembled WGS sequence"/>
</dbReference>
<gene>
    <name evidence="1" type="ORF">BDN72DRAFT_764843</name>
</gene>